<evidence type="ECO:0000256" key="7">
    <source>
        <dbReference type="RuleBase" id="RU363032"/>
    </source>
</evidence>
<dbReference type="AlphaFoldDB" id="A0A917HLZ8"/>
<evidence type="ECO:0000256" key="6">
    <source>
        <dbReference type="ARBA" id="ARBA00023136"/>
    </source>
</evidence>
<evidence type="ECO:0000256" key="5">
    <source>
        <dbReference type="ARBA" id="ARBA00022989"/>
    </source>
</evidence>
<keyword evidence="11" id="KW-1185">Reference proteome</keyword>
<keyword evidence="6 7" id="KW-0472">Membrane</keyword>
<proteinExistence type="inferred from homology"/>
<comment type="subcellular location">
    <subcellularLocation>
        <location evidence="1 7">Cell membrane</location>
        <topology evidence="1 7">Multi-pass membrane protein</topology>
    </subcellularLocation>
</comment>
<evidence type="ECO:0000256" key="8">
    <source>
        <dbReference type="SAM" id="MobiDB-lite"/>
    </source>
</evidence>
<comment type="similarity">
    <text evidence="7">Belongs to the binding-protein-dependent transport system permease family.</text>
</comment>
<evidence type="ECO:0000313" key="11">
    <source>
        <dbReference type="Proteomes" id="UP000622860"/>
    </source>
</evidence>
<keyword evidence="2 7" id="KW-0813">Transport</keyword>
<feature type="region of interest" description="Disordered" evidence="8">
    <location>
        <begin position="1"/>
        <end position="28"/>
    </location>
</feature>
<dbReference type="PANTHER" id="PTHR30193">
    <property type="entry name" value="ABC TRANSPORTER PERMEASE PROTEIN"/>
    <property type="match status" value="1"/>
</dbReference>
<evidence type="ECO:0000256" key="3">
    <source>
        <dbReference type="ARBA" id="ARBA00022475"/>
    </source>
</evidence>
<dbReference type="InterPro" id="IPR051393">
    <property type="entry name" value="ABC_transporter_permease"/>
</dbReference>
<organism evidence="10 11">
    <name type="scientific">Virgibacillus oceani</name>
    <dbReference type="NCBI Taxonomy" id="1479511"/>
    <lineage>
        <taxon>Bacteria</taxon>
        <taxon>Bacillati</taxon>
        <taxon>Bacillota</taxon>
        <taxon>Bacilli</taxon>
        <taxon>Bacillales</taxon>
        <taxon>Bacillaceae</taxon>
        <taxon>Virgibacillus</taxon>
    </lineage>
</organism>
<reference evidence="10" key="2">
    <citation type="submission" date="2020-09" db="EMBL/GenBank/DDBJ databases">
        <authorList>
            <person name="Sun Q."/>
            <person name="Zhou Y."/>
        </authorList>
    </citation>
    <scope>NUCLEOTIDE SEQUENCE</scope>
    <source>
        <strain evidence="10">CGMCC 1.12754</strain>
    </source>
</reference>
<evidence type="ECO:0000256" key="2">
    <source>
        <dbReference type="ARBA" id="ARBA00022448"/>
    </source>
</evidence>
<dbReference type="EMBL" id="BMFR01000015">
    <property type="protein sequence ID" value="GGG82721.1"/>
    <property type="molecule type" value="Genomic_DNA"/>
</dbReference>
<gene>
    <name evidence="10" type="ORF">GCM10011398_30330</name>
</gene>
<dbReference type="Proteomes" id="UP000622860">
    <property type="component" value="Unassembled WGS sequence"/>
</dbReference>
<sequence>MGQAANKVSTEHQTIGKHKKPKQIKRKKTKAITLNNGRTGWYFATPWIIGLLLFYILPLVASIYFSFTSYSILQPGEFIGFQNYKELIHDELFLKSIYNTVYFAVLFVPLSIISGVALAMLLNMKIKGMAVYRTIFFLPTLVPHVAIAVLWMWLLNPGFGLVNGFLDMIGIKGPAWLGSEDWSKPSLIFMSLWGIGQAVVIYLAGLGDISDEYYEAAEVDGANWFQKTFHITLPLLTPVIFFNLVMGVIGAFQQFTLPYTLTQGQGKPANSLTFYVMYLYDNGFKYFKMGYASAMAWILFVVIMILTVLIFWSSKRWVHYQGK</sequence>
<dbReference type="SUPFAM" id="SSF160964">
    <property type="entry name" value="MalF N-terminal region-like"/>
    <property type="match status" value="1"/>
</dbReference>
<evidence type="ECO:0000256" key="1">
    <source>
        <dbReference type="ARBA" id="ARBA00004651"/>
    </source>
</evidence>
<evidence type="ECO:0000259" key="9">
    <source>
        <dbReference type="PROSITE" id="PS50928"/>
    </source>
</evidence>
<reference evidence="10" key="1">
    <citation type="journal article" date="2014" name="Int. J. Syst. Evol. Microbiol.">
        <title>Complete genome sequence of Corynebacterium casei LMG S-19264T (=DSM 44701T), isolated from a smear-ripened cheese.</title>
        <authorList>
            <consortium name="US DOE Joint Genome Institute (JGI-PGF)"/>
            <person name="Walter F."/>
            <person name="Albersmeier A."/>
            <person name="Kalinowski J."/>
            <person name="Ruckert C."/>
        </authorList>
    </citation>
    <scope>NUCLEOTIDE SEQUENCE</scope>
    <source>
        <strain evidence="10">CGMCC 1.12754</strain>
    </source>
</reference>
<comment type="caution">
    <text evidence="10">The sequence shown here is derived from an EMBL/GenBank/DDBJ whole genome shotgun (WGS) entry which is preliminary data.</text>
</comment>
<evidence type="ECO:0000313" key="10">
    <source>
        <dbReference type="EMBL" id="GGG82721.1"/>
    </source>
</evidence>
<dbReference type="Pfam" id="PF00528">
    <property type="entry name" value="BPD_transp_1"/>
    <property type="match status" value="1"/>
</dbReference>
<feature type="transmembrane region" description="Helical" evidence="7">
    <location>
        <begin position="134"/>
        <end position="154"/>
    </location>
</feature>
<feature type="domain" description="ABC transmembrane type-1" evidence="9">
    <location>
        <begin position="97"/>
        <end position="310"/>
    </location>
</feature>
<dbReference type="PROSITE" id="PS50928">
    <property type="entry name" value="ABC_TM1"/>
    <property type="match status" value="1"/>
</dbReference>
<name>A0A917HLZ8_9BACI</name>
<dbReference type="PANTHER" id="PTHR30193:SF1">
    <property type="entry name" value="ABC TRANSPORTER PERMEASE PROTEIN YESP-RELATED"/>
    <property type="match status" value="1"/>
</dbReference>
<dbReference type="CDD" id="cd06261">
    <property type="entry name" value="TM_PBP2"/>
    <property type="match status" value="1"/>
</dbReference>
<feature type="compositionally biased region" description="Polar residues" evidence="8">
    <location>
        <begin position="1"/>
        <end position="13"/>
    </location>
</feature>
<feature type="transmembrane region" description="Helical" evidence="7">
    <location>
        <begin position="187"/>
        <end position="207"/>
    </location>
</feature>
<dbReference type="InterPro" id="IPR035906">
    <property type="entry name" value="MetI-like_sf"/>
</dbReference>
<feature type="transmembrane region" description="Helical" evidence="7">
    <location>
        <begin position="101"/>
        <end position="122"/>
    </location>
</feature>
<feature type="transmembrane region" description="Helical" evidence="7">
    <location>
        <begin position="294"/>
        <end position="313"/>
    </location>
</feature>
<dbReference type="GO" id="GO:0005886">
    <property type="term" value="C:plasma membrane"/>
    <property type="evidence" value="ECO:0007669"/>
    <property type="project" value="UniProtKB-SubCell"/>
</dbReference>
<feature type="transmembrane region" description="Helical" evidence="7">
    <location>
        <begin position="40"/>
        <end position="65"/>
    </location>
</feature>
<keyword evidence="3" id="KW-1003">Cell membrane</keyword>
<protein>
    <submittedName>
        <fullName evidence="10">Spermidine/putrescine ABC transporter permease</fullName>
    </submittedName>
</protein>
<accession>A0A917HLZ8</accession>
<keyword evidence="5 7" id="KW-1133">Transmembrane helix</keyword>
<evidence type="ECO:0000256" key="4">
    <source>
        <dbReference type="ARBA" id="ARBA00022692"/>
    </source>
</evidence>
<feature type="compositionally biased region" description="Basic residues" evidence="8">
    <location>
        <begin position="15"/>
        <end position="28"/>
    </location>
</feature>
<dbReference type="SUPFAM" id="SSF161098">
    <property type="entry name" value="MetI-like"/>
    <property type="match status" value="1"/>
</dbReference>
<dbReference type="InterPro" id="IPR000515">
    <property type="entry name" value="MetI-like"/>
</dbReference>
<keyword evidence="4 7" id="KW-0812">Transmembrane</keyword>
<dbReference type="Gene3D" id="1.10.3720.10">
    <property type="entry name" value="MetI-like"/>
    <property type="match status" value="1"/>
</dbReference>
<dbReference type="GO" id="GO:0055085">
    <property type="term" value="P:transmembrane transport"/>
    <property type="evidence" value="ECO:0007669"/>
    <property type="project" value="InterPro"/>
</dbReference>
<feature type="transmembrane region" description="Helical" evidence="7">
    <location>
        <begin position="228"/>
        <end position="252"/>
    </location>
</feature>
<dbReference type="RefSeq" id="WP_229683212.1">
    <property type="nucleotide sequence ID" value="NZ_BMFR01000015.1"/>
</dbReference>